<keyword evidence="3" id="KW-1185">Reference proteome</keyword>
<reference evidence="3" key="1">
    <citation type="journal article" date="2019" name="Int. J. Syst. Evol. Microbiol.">
        <title>The Global Catalogue of Microorganisms (GCM) 10K type strain sequencing project: providing services to taxonomists for standard genome sequencing and annotation.</title>
        <authorList>
            <consortium name="The Broad Institute Genomics Platform"/>
            <consortium name="The Broad Institute Genome Sequencing Center for Infectious Disease"/>
            <person name="Wu L."/>
            <person name="Ma J."/>
        </authorList>
    </citation>
    <scope>NUCLEOTIDE SEQUENCE [LARGE SCALE GENOMIC DNA]</scope>
    <source>
        <strain evidence="3">KCTC 19466</strain>
    </source>
</reference>
<evidence type="ECO:0000313" key="3">
    <source>
        <dbReference type="Proteomes" id="UP000642819"/>
    </source>
</evidence>
<organism evidence="2 3">
    <name type="scientific">Zhihengliuella salsuginis</name>
    <dbReference type="NCBI Taxonomy" id="578222"/>
    <lineage>
        <taxon>Bacteria</taxon>
        <taxon>Bacillati</taxon>
        <taxon>Actinomycetota</taxon>
        <taxon>Actinomycetes</taxon>
        <taxon>Micrococcales</taxon>
        <taxon>Micrococcaceae</taxon>
        <taxon>Zhihengliuella</taxon>
    </lineage>
</organism>
<feature type="transmembrane region" description="Helical" evidence="1">
    <location>
        <begin position="82"/>
        <end position="102"/>
    </location>
</feature>
<keyword evidence="1" id="KW-1133">Transmembrane helix</keyword>
<keyword evidence="1" id="KW-0812">Transmembrane</keyword>
<gene>
    <name evidence="2" type="ORF">GCM10008096_27750</name>
</gene>
<name>A0ABQ3GNG8_9MICC</name>
<feature type="transmembrane region" description="Helical" evidence="1">
    <location>
        <begin position="54"/>
        <end position="76"/>
    </location>
</feature>
<feature type="transmembrane region" description="Helical" evidence="1">
    <location>
        <begin position="12"/>
        <end position="33"/>
    </location>
</feature>
<comment type="caution">
    <text evidence="2">The sequence shown here is derived from an EMBL/GenBank/DDBJ whole genome shotgun (WGS) entry which is preliminary data.</text>
</comment>
<sequence>MGIAAVFVGGAYLMAGGGLGLWFYLLVGLWSLFAWARSPAMQASIIAVDPKRAMLSAALGISGFYGGVGIGAAVGGPLLDNLGAAALPLAGFVFVAGAWIFAARHERVIDLSVSSSASSL</sequence>
<evidence type="ECO:0000256" key="1">
    <source>
        <dbReference type="SAM" id="Phobius"/>
    </source>
</evidence>
<proteinExistence type="predicted"/>
<dbReference type="EMBL" id="BMXK01000013">
    <property type="protein sequence ID" value="GHD12407.1"/>
    <property type="molecule type" value="Genomic_DNA"/>
</dbReference>
<accession>A0ABQ3GNG8</accession>
<dbReference type="Proteomes" id="UP000642819">
    <property type="component" value="Unassembled WGS sequence"/>
</dbReference>
<protein>
    <recommendedName>
        <fullName evidence="4">MFS transporter</fullName>
    </recommendedName>
</protein>
<evidence type="ECO:0008006" key="4">
    <source>
        <dbReference type="Google" id="ProtNLM"/>
    </source>
</evidence>
<keyword evidence="1" id="KW-0472">Membrane</keyword>
<evidence type="ECO:0000313" key="2">
    <source>
        <dbReference type="EMBL" id="GHD12407.1"/>
    </source>
</evidence>